<comment type="caution">
    <text evidence="1">The sequence shown here is derived from an EMBL/GenBank/DDBJ whole genome shotgun (WGS) entry which is preliminary data.</text>
</comment>
<accession>A0A3E2DKY2</accession>
<name>A0A3E2DKY2_9ACTN</name>
<evidence type="ECO:0000313" key="2">
    <source>
        <dbReference type="Proteomes" id="UP000259211"/>
    </source>
</evidence>
<organism evidence="1 2">
    <name type="scientific">Cutibacterium avidum</name>
    <dbReference type="NCBI Taxonomy" id="33010"/>
    <lineage>
        <taxon>Bacteria</taxon>
        <taxon>Bacillati</taxon>
        <taxon>Actinomycetota</taxon>
        <taxon>Actinomycetes</taxon>
        <taxon>Propionibacteriales</taxon>
        <taxon>Propionibacteriaceae</taxon>
        <taxon>Cutibacterium</taxon>
    </lineage>
</organism>
<gene>
    <name evidence="1" type="ORF">CHT91_03840</name>
</gene>
<dbReference type="Proteomes" id="UP000259211">
    <property type="component" value="Unassembled WGS sequence"/>
</dbReference>
<evidence type="ECO:0000313" key="1">
    <source>
        <dbReference type="EMBL" id="RFT45944.1"/>
    </source>
</evidence>
<dbReference type="EMBL" id="NOWI01000003">
    <property type="protein sequence ID" value="RFT45944.1"/>
    <property type="molecule type" value="Genomic_DNA"/>
</dbReference>
<sequence>MRQKRHRHHQRTHLTLRDSNGTVFSNFSNTFKMKGIIHGRKDNTLYGHMTVCNGLAFHKIIMSSYVYARMKKNVNFAHSRMNIENAIMILFVLSF</sequence>
<proteinExistence type="predicted"/>
<reference evidence="1 2" key="1">
    <citation type="submission" date="2017-07" db="EMBL/GenBank/DDBJ databases">
        <authorList>
            <person name="Sun Z.S."/>
            <person name="Albrecht U."/>
            <person name="Echele G."/>
            <person name="Lee C.C."/>
        </authorList>
    </citation>
    <scope>NUCLEOTIDE SEQUENCE [LARGE SCALE GENOMIC DNA]</scope>
    <source>
        <strain evidence="1 2">P16-029</strain>
    </source>
</reference>
<dbReference type="AlphaFoldDB" id="A0A3E2DKY2"/>
<protein>
    <submittedName>
        <fullName evidence="1">Uncharacterized protein</fullName>
    </submittedName>
</protein>